<organism evidence="1 2">
    <name type="scientific">Podospora comata</name>
    <dbReference type="NCBI Taxonomy" id="48703"/>
    <lineage>
        <taxon>Eukaryota</taxon>
        <taxon>Fungi</taxon>
        <taxon>Dikarya</taxon>
        <taxon>Ascomycota</taxon>
        <taxon>Pezizomycotina</taxon>
        <taxon>Sordariomycetes</taxon>
        <taxon>Sordariomycetidae</taxon>
        <taxon>Sordariales</taxon>
        <taxon>Podosporaceae</taxon>
        <taxon>Podospora</taxon>
    </lineage>
</organism>
<protein>
    <submittedName>
        <fullName evidence="1">Uncharacterized protein</fullName>
    </submittedName>
</protein>
<dbReference type="EMBL" id="LR026969">
    <property type="protein sequence ID" value="VBB84220.1"/>
    <property type="molecule type" value="Genomic_DNA"/>
</dbReference>
<evidence type="ECO:0000313" key="1">
    <source>
        <dbReference type="EMBL" id="VBB84220.1"/>
    </source>
</evidence>
<accession>A0ABY6SH14</accession>
<sequence>MMLHGCLDSGTEKGVESDCHVMEFDMAADVTSSGMAWVLLNFLAPAEEHSNTHIWGRDGCLGEKKNSNS</sequence>
<dbReference type="Proteomes" id="UP000280685">
    <property type="component" value="Chromosome 6"/>
</dbReference>
<gene>
    <name evidence="1" type="ORF">PODCO_600500</name>
</gene>
<name>A0ABY6SH14_PODCO</name>
<evidence type="ECO:0000313" key="2">
    <source>
        <dbReference type="Proteomes" id="UP000280685"/>
    </source>
</evidence>
<reference evidence="1" key="1">
    <citation type="submission" date="2018-02" db="EMBL/GenBank/DDBJ databases">
        <authorList>
            <person name="Silar P."/>
        </authorList>
    </citation>
    <scope>NUCLEOTIDE SEQUENCE [LARGE SCALE GENOMIC DNA]</scope>
    <source>
        <strain evidence="1">T</strain>
    </source>
</reference>
<keyword evidence="2" id="KW-1185">Reference proteome</keyword>
<proteinExistence type="predicted"/>